<dbReference type="WBParaSite" id="PDA_v2.g3405.t1">
    <property type="protein sequence ID" value="PDA_v2.g3405.t1"/>
    <property type="gene ID" value="PDA_v2.g3405"/>
</dbReference>
<dbReference type="Proteomes" id="UP000887578">
    <property type="component" value="Unplaced"/>
</dbReference>
<reference evidence="4" key="1">
    <citation type="submission" date="2022-11" db="UniProtKB">
        <authorList>
            <consortium name="WormBaseParasite"/>
        </authorList>
    </citation>
    <scope>IDENTIFICATION</scope>
</reference>
<feature type="compositionally biased region" description="Polar residues" evidence="1">
    <location>
        <begin position="177"/>
        <end position="186"/>
    </location>
</feature>
<protein>
    <submittedName>
        <fullName evidence="4">C2H2-type domain-containing protein</fullName>
    </submittedName>
</protein>
<name>A0A914QJP6_9BILA</name>
<evidence type="ECO:0000259" key="2">
    <source>
        <dbReference type="PROSITE" id="PS00028"/>
    </source>
</evidence>
<dbReference type="InterPro" id="IPR013087">
    <property type="entry name" value="Znf_C2H2_type"/>
</dbReference>
<dbReference type="PANTHER" id="PTHR21190">
    <property type="entry name" value="GH10077P"/>
    <property type="match status" value="1"/>
</dbReference>
<keyword evidence="3" id="KW-1185">Reference proteome</keyword>
<evidence type="ECO:0000256" key="1">
    <source>
        <dbReference type="SAM" id="MobiDB-lite"/>
    </source>
</evidence>
<feature type="region of interest" description="Disordered" evidence="1">
    <location>
        <begin position="104"/>
        <end position="186"/>
    </location>
</feature>
<feature type="domain" description="C2H2-type" evidence="2">
    <location>
        <begin position="81"/>
        <end position="102"/>
    </location>
</feature>
<feature type="compositionally biased region" description="Low complexity" evidence="1">
    <location>
        <begin position="133"/>
        <end position="143"/>
    </location>
</feature>
<evidence type="ECO:0000313" key="3">
    <source>
        <dbReference type="Proteomes" id="UP000887578"/>
    </source>
</evidence>
<feature type="compositionally biased region" description="Basic and acidic residues" evidence="1">
    <location>
        <begin position="149"/>
        <end position="161"/>
    </location>
</feature>
<dbReference type="PANTHER" id="PTHR21190:SF1">
    <property type="entry name" value="GH10077P"/>
    <property type="match status" value="1"/>
</dbReference>
<organism evidence="3 4">
    <name type="scientific">Panagrolaimus davidi</name>
    <dbReference type="NCBI Taxonomy" id="227884"/>
    <lineage>
        <taxon>Eukaryota</taxon>
        <taxon>Metazoa</taxon>
        <taxon>Ecdysozoa</taxon>
        <taxon>Nematoda</taxon>
        <taxon>Chromadorea</taxon>
        <taxon>Rhabditida</taxon>
        <taxon>Tylenchina</taxon>
        <taxon>Panagrolaimomorpha</taxon>
        <taxon>Panagrolaimoidea</taxon>
        <taxon>Panagrolaimidae</taxon>
        <taxon>Panagrolaimus</taxon>
    </lineage>
</organism>
<evidence type="ECO:0000313" key="4">
    <source>
        <dbReference type="WBParaSite" id="PDA_v2.g3405.t1"/>
    </source>
</evidence>
<sequence>MALIAGPQAQAQQAAAAAATNNLLEQMSFFASPNFNNISTSQHQNSSTIVPTTPTSSGSGSHFFGGGINASMNSPTKDSYCEFCDKNFCNRYFLRIHKQKKHGIRMETTNGENDTPPAKQPKLEQSVSPIKLSQQQQSSSSSSVPAASNEHEEPPKQKESMDGMPNNIEAMLAAFQEAQNSKASSQPDLLSLIQQFAK</sequence>
<dbReference type="PROSITE" id="PS00028">
    <property type="entry name" value="ZINC_FINGER_C2H2_1"/>
    <property type="match status" value="1"/>
</dbReference>
<proteinExistence type="predicted"/>
<accession>A0A914QJP6</accession>
<feature type="compositionally biased region" description="Polar residues" evidence="1">
    <location>
        <begin position="123"/>
        <end position="132"/>
    </location>
</feature>
<dbReference type="AlphaFoldDB" id="A0A914QJP6"/>